<dbReference type="EMBL" id="BKCJ011310407">
    <property type="protein sequence ID" value="GFD18882.1"/>
    <property type="molecule type" value="Genomic_DNA"/>
</dbReference>
<feature type="non-terminal residue" evidence="1">
    <location>
        <position position="114"/>
    </location>
</feature>
<sequence length="114" mass="12420">MFDEYLDPLRADRMGFPAQAAQPLVFLAGTPLSTNIDQDAPSPHISPSSLASQSHCLPLSVVAEPHLMEDHNVAPGISAQPNHHTFRNHFIISTDGAKITHSIMSLAIPLDRYL</sequence>
<reference evidence="1" key="1">
    <citation type="journal article" date="2019" name="Sci. Rep.">
        <title>Draft genome of Tanacetum cinerariifolium, the natural source of mosquito coil.</title>
        <authorList>
            <person name="Yamashiro T."/>
            <person name="Shiraishi A."/>
            <person name="Satake H."/>
            <person name="Nakayama K."/>
        </authorList>
    </citation>
    <scope>NUCLEOTIDE SEQUENCE</scope>
</reference>
<accession>A0A699U7J9</accession>
<gene>
    <name evidence="1" type="ORF">Tci_890851</name>
</gene>
<dbReference type="AlphaFoldDB" id="A0A699U7J9"/>
<organism evidence="1">
    <name type="scientific">Tanacetum cinerariifolium</name>
    <name type="common">Dalmatian daisy</name>
    <name type="synonym">Chrysanthemum cinerariifolium</name>
    <dbReference type="NCBI Taxonomy" id="118510"/>
    <lineage>
        <taxon>Eukaryota</taxon>
        <taxon>Viridiplantae</taxon>
        <taxon>Streptophyta</taxon>
        <taxon>Embryophyta</taxon>
        <taxon>Tracheophyta</taxon>
        <taxon>Spermatophyta</taxon>
        <taxon>Magnoliopsida</taxon>
        <taxon>eudicotyledons</taxon>
        <taxon>Gunneridae</taxon>
        <taxon>Pentapetalae</taxon>
        <taxon>asterids</taxon>
        <taxon>campanulids</taxon>
        <taxon>Asterales</taxon>
        <taxon>Asteraceae</taxon>
        <taxon>Asteroideae</taxon>
        <taxon>Anthemideae</taxon>
        <taxon>Anthemidinae</taxon>
        <taxon>Tanacetum</taxon>
    </lineage>
</organism>
<comment type="caution">
    <text evidence="1">The sequence shown here is derived from an EMBL/GenBank/DDBJ whole genome shotgun (WGS) entry which is preliminary data.</text>
</comment>
<protein>
    <submittedName>
        <fullName evidence="1">Uncharacterized protein</fullName>
    </submittedName>
</protein>
<proteinExistence type="predicted"/>
<name>A0A699U7J9_TANCI</name>
<evidence type="ECO:0000313" key="1">
    <source>
        <dbReference type="EMBL" id="GFD18882.1"/>
    </source>
</evidence>